<dbReference type="Gene3D" id="1.25.40.10">
    <property type="entry name" value="Tetratricopeptide repeat domain"/>
    <property type="match status" value="3"/>
</dbReference>
<organism evidence="1 2">
    <name type="scientific">Streptoalloteichus tenebrarius (strain ATCC 17920 / DSM 40477 / JCM 4838 / CBS 697.72 / NBRC 16177 / NCIMB 11028 / NRRL B-12390 / A12253. 1 / ISP 5477)</name>
    <name type="common">Streptomyces tenebrarius</name>
    <dbReference type="NCBI Taxonomy" id="1933"/>
    <lineage>
        <taxon>Bacteria</taxon>
        <taxon>Bacillati</taxon>
        <taxon>Actinomycetota</taxon>
        <taxon>Actinomycetes</taxon>
        <taxon>Pseudonocardiales</taxon>
        <taxon>Pseudonocardiaceae</taxon>
        <taxon>Streptoalloteichus</taxon>
    </lineage>
</organism>
<dbReference type="InterPro" id="IPR011990">
    <property type="entry name" value="TPR-like_helical_dom_sf"/>
</dbReference>
<dbReference type="PANTHER" id="PTHR11102">
    <property type="entry name" value="SEL-1-LIKE PROTEIN"/>
    <property type="match status" value="1"/>
</dbReference>
<dbReference type="InterPro" id="IPR019734">
    <property type="entry name" value="TPR_rpt"/>
</dbReference>
<comment type="caution">
    <text evidence="1">The sequence shown here is derived from an EMBL/GenBank/DDBJ whole genome shotgun (WGS) entry which is preliminary data.</text>
</comment>
<proteinExistence type="predicted"/>
<dbReference type="InterPro" id="IPR050767">
    <property type="entry name" value="Sel1_AlgK"/>
</dbReference>
<dbReference type="EMBL" id="JAMTCP010000048">
    <property type="protein sequence ID" value="MCP2261756.1"/>
    <property type="molecule type" value="Genomic_DNA"/>
</dbReference>
<dbReference type="Pfam" id="PF07721">
    <property type="entry name" value="TPR_4"/>
    <property type="match status" value="2"/>
</dbReference>
<dbReference type="InterPro" id="IPR011717">
    <property type="entry name" value="TPR-4"/>
</dbReference>
<protein>
    <submittedName>
        <fullName evidence="1">Uncharacterized protein</fullName>
    </submittedName>
</protein>
<name>A0ABT1I1U6_STRSD</name>
<dbReference type="InterPro" id="IPR006597">
    <property type="entry name" value="Sel1-like"/>
</dbReference>
<dbReference type="SUPFAM" id="SSF81901">
    <property type="entry name" value="HCP-like"/>
    <property type="match status" value="2"/>
</dbReference>
<sequence>MERDIDARLRARVGAAAENGGFVLVLGHSAAGKTRAAFEAVRSVLPDHRVVAPSVGAELPIVLRTITKKRVRCVLWLDDLEDFLGPNALDQRTLAQYMRLRVPIIATMSVRSFEIFNAAARERDDASTALGAIKALRISERVLEMAEPIEVPRIWSESEIERARMCDDDRIADAVGRHGPYGVAEYLAAGPAIWSEWRRSMDIDGQPRGAALVAAAVDLARTGLPGPYAEELIVDLHEHYLEEQGGYLLRPEPLTDAFAWASRKRFGVTSPLLPVKARHWGVFDYLVDGMGRLSPCPPVPDHVWRRVLEEAPRDELMSIAVYAAEAGTATSFEIAERVWSRVAAADAGPASALAAYNMGVLCMENDRRDEARVYFRRGAEQGEPKAAYNLSVMLNDDGDHAEALRWSKNAAESGYPPAFFLVGAQLEEQGFSDEAEVWYRRGAQSGDHRSATNLGRVMCESGRVDEAQPWFQLAERSGDQYATFNIGRFHHDAGRLEQAEYWYEVAFERGLPEGAFNRGALCLEKGDSAGAEVWFRRAFEAGLARAGGSLGNVFRTAGRDEEAEEWYRRAAECGHVDSAKVLAAILYRSGRSEESLAWLRRAMALGDRDAAAILGEVLEELGRVDEAIEPLTVAADAGNLDAAYNLGAIFANRGEVEGALRWYRRAAEGGDTEAAMNLADVLFREGRVASAVWWGRRARKLRAEARQRVS</sequence>
<reference evidence="1 2" key="1">
    <citation type="submission" date="2022-06" db="EMBL/GenBank/DDBJ databases">
        <title>Genomic Encyclopedia of Archaeal and Bacterial Type Strains, Phase II (KMG-II): from individual species to whole genera.</title>
        <authorList>
            <person name="Goeker M."/>
        </authorList>
    </citation>
    <scope>NUCLEOTIDE SEQUENCE [LARGE SCALE GENOMIC DNA]</scope>
    <source>
        <strain evidence="1 2">DSM 40477</strain>
    </source>
</reference>
<dbReference type="Pfam" id="PF13432">
    <property type="entry name" value="TPR_16"/>
    <property type="match status" value="2"/>
</dbReference>
<dbReference type="PANTHER" id="PTHR11102:SF160">
    <property type="entry name" value="ERAD-ASSOCIATED E3 UBIQUITIN-PROTEIN LIGASE COMPONENT HRD3"/>
    <property type="match status" value="1"/>
</dbReference>
<gene>
    <name evidence="1" type="ORF">LX15_005482</name>
</gene>
<dbReference type="Pfam" id="PF13176">
    <property type="entry name" value="TPR_7"/>
    <property type="match status" value="1"/>
</dbReference>
<dbReference type="SMART" id="SM00671">
    <property type="entry name" value="SEL1"/>
    <property type="match status" value="7"/>
</dbReference>
<dbReference type="SUPFAM" id="SSF48452">
    <property type="entry name" value="TPR-like"/>
    <property type="match status" value="1"/>
</dbReference>
<keyword evidence="2" id="KW-1185">Reference proteome</keyword>
<accession>A0ABT1I1U6</accession>
<evidence type="ECO:0000313" key="2">
    <source>
        <dbReference type="Proteomes" id="UP001205311"/>
    </source>
</evidence>
<dbReference type="Proteomes" id="UP001205311">
    <property type="component" value="Unassembled WGS sequence"/>
</dbReference>
<evidence type="ECO:0000313" key="1">
    <source>
        <dbReference type="EMBL" id="MCP2261756.1"/>
    </source>
</evidence>